<keyword evidence="1" id="KW-0812">Transmembrane</keyword>
<keyword evidence="1" id="KW-1133">Transmembrane helix</keyword>
<gene>
    <name evidence="2" type="ORF">ACFFPI_08035</name>
</gene>
<proteinExistence type="predicted"/>
<sequence length="353" mass="37379">MMARNAKRNARTQSEDFWGNDAEELPRADVESVQLTAKRIKLFKVWVISSVVLLPIALLAIISFLPKFLDTPAAVPAPVNQLDSPTKAAAMKSVQDWLNQQPSPMPGGKILSWDGVDIQAEPKTTTDSKGNVTETQGLQLNNLTLISPSGSIFTTQVQVAYSPTRGAKVLGDPTLIPHAPDDKQSWPNLKAWPDLVPASKLPPVEQAATAWAKAFTSGDPDALRLAVGDTNADRSYVPLVQTTASNVTVGDVASLPLPADASKDAKPTQVVAQVSFGIAWDGQNLTNSQTPSRVTYDVLIDKADTAAPQVVAWGGAGSGESLKPYMNAVEGRKITAATIDKTLPSAVPATAGK</sequence>
<protein>
    <recommendedName>
        <fullName evidence="4">DUF4179 domain-containing protein</fullName>
    </recommendedName>
</protein>
<evidence type="ECO:0000313" key="3">
    <source>
        <dbReference type="Proteomes" id="UP001589536"/>
    </source>
</evidence>
<name>A0ABV5UNL0_9MICC</name>
<dbReference type="RefSeq" id="WP_345043348.1">
    <property type="nucleotide sequence ID" value="NZ_BAABED010000001.1"/>
</dbReference>
<dbReference type="EMBL" id="JBHMBH010000019">
    <property type="protein sequence ID" value="MFB9714106.1"/>
    <property type="molecule type" value="Genomic_DNA"/>
</dbReference>
<evidence type="ECO:0000256" key="1">
    <source>
        <dbReference type="SAM" id="Phobius"/>
    </source>
</evidence>
<feature type="transmembrane region" description="Helical" evidence="1">
    <location>
        <begin position="45"/>
        <end position="65"/>
    </location>
</feature>
<accession>A0ABV5UNL0</accession>
<comment type="caution">
    <text evidence="2">The sequence shown here is derived from an EMBL/GenBank/DDBJ whole genome shotgun (WGS) entry which is preliminary data.</text>
</comment>
<dbReference type="Proteomes" id="UP001589536">
    <property type="component" value="Unassembled WGS sequence"/>
</dbReference>
<evidence type="ECO:0008006" key="4">
    <source>
        <dbReference type="Google" id="ProtNLM"/>
    </source>
</evidence>
<organism evidence="2 3">
    <name type="scientific">Arthrobacter methylotrophus</name>
    <dbReference type="NCBI Taxonomy" id="121291"/>
    <lineage>
        <taxon>Bacteria</taxon>
        <taxon>Bacillati</taxon>
        <taxon>Actinomycetota</taxon>
        <taxon>Actinomycetes</taxon>
        <taxon>Micrococcales</taxon>
        <taxon>Micrococcaceae</taxon>
        <taxon>Arthrobacter</taxon>
    </lineage>
</organism>
<keyword evidence="3" id="KW-1185">Reference proteome</keyword>
<keyword evidence="1" id="KW-0472">Membrane</keyword>
<evidence type="ECO:0000313" key="2">
    <source>
        <dbReference type="EMBL" id="MFB9714106.1"/>
    </source>
</evidence>
<reference evidence="2 3" key="1">
    <citation type="submission" date="2024-09" db="EMBL/GenBank/DDBJ databases">
        <authorList>
            <person name="Sun Q."/>
            <person name="Mori K."/>
        </authorList>
    </citation>
    <scope>NUCLEOTIDE SEQUENCE [LARGE SCALE GENOMIC DNA]</scope>
    <source>
        <strain evidence="2 3">JCM 13519</strain>
    </source>
</reference>